<name>A0A9W6KJZ5_9ACTN</name>
<reference evidence="5" key="2">
    <citation type="submission" date="2023-01" db="EMBL/GenBank/DDBJ databases">
        <authorList>
            <person name="Sun Q."/>
            <person name="Evtushenko L."/>
        </authorList>
    </citation>
    <scope>NUCLEOTIDE SEQUENCE</scope>
    <source>
        <strain evidence="5">VKM Ac-1321</strain>
    </source>
</reference>
<dbReference type="InterPro" id="IPR029056">
    <property type="entry name" value="Ribokinase-like"/>
</dbReference>
<dbReference type="GO" id="GO:0016301">
    <property type="term" value="F:kinase activity"/>
    <property type="evidence" value="ECO:0007669"/>
    <property type="project" value="UniProtKB-KW"/>
</dbReference>
<evidence type="ECO:0000256" key="1">
    <source>
        <dbReference type="ARBA" id="ARBA00010688"/>
    </source>
</evidence>
<evidence type="ECO:0000259" key="4">
    <source>
        <dbReference type="Pfam" id="PF00294"/>
    </source>
</evidence>
<dbReference type="Pfam" id="PF00294">
    <property type="entry name" value="PfkB"/>
    <property type="match status" value="1"/>
</dbReference>
<dbReference type="PANTHER" id="PTHR43085:SF46">
    <property type="entry name" value="ADENOSINE KINASE"/>
    <property type="match status" value="1"/>
</dbReference>
<dbReference type="PANTHER" id="PTHR43085">
    <property type="entry name" value="HEXOKINASE FAMILY MEMBER"/>
    <property type="match status" value="1"/>
</dbReference>
<dbReference type="Proteomes" id="UP001143480">
    <property type="component" value="Unassembled WGS sequence"/>
</dbReference>
<dbReference type="EMBL" id="BSFP01000034">
    <property type="protein sequence ID" value="GLL03497.1"/>
    <property type="molecule type" value="Genomic_DNA"/>
</dbReference>
<protein>
    <submittedName>
        <fullName evidence="5">Adenosine kinase</fullName>
    </submittedName>
</protein>
<evidence type="ECO:0000256" key="2">
    <source>
        <dbReference type="ARBA" id="ARBA00022679"/>
    </source>
</evidence>
<comment type="similarity">
    <text evidence="1">Belongs to the carbohydrate kinase PfkB family.</text>
</comment>
<keyword evidence="2" id="KW-0808">Transferase</keyword>
<keyword evidence="6" id="KW-1185">Reference proteome</keyword>
<feature type="domain" description="Carbohydrate kinase PfkB" evidence="4">
    <location>
        <begin position="35"/>
        <end position="292"/>
    </location>
</feature>
<evidence type="ECO:0000256" key="3">
    <source>
        <dbReference type="ARBA" id="ARBA00022777"/>
    </source>
</evidence>
<accession>A0A9W6KJZ5</accession>
<dbReference type="InterPro" id="IPR011611">
    <property type="entry name" value="PfkB_dom"/>
</dbReference>
<dbReference type="SUPFAM" id="SSF53613">
    <property type="entry name" value="Ribokinase-like"/>
    <property type="match status" value="1"/>
</dbReference>
<dbReference type="InterPro" id="IPR002173">
    <property type="entry name" value="Carboh/pur_kinase_PfkB_CS"/>
</dbReference>
<organism evidence="5 6">
    <name type="scientific">Dactylosporangium matsuzakiense</name>
    <dbReference type="NCBI Taxonomy" id="53360"/>
    <lineage>
        <taxon>Bacteria</taxon>
        <taxon>Bacillati</taxon>
        <taxon>Actinomycetota</taxon>
        <taxon>Actinomycetes</taxon>
        <taxon>Micromonosporales</taxon>
        <taxon>Micromonosporaceae</taxon>
        <taxon>Dactylosporangium</taxon>
    </lineage>
</organism>
<keyword evidence="3 5" id="KW-0418">Kinase</keyword>
<sequence length="296" mass="31633">MVRIAVSGSIATDHLMTFPGEFAGQLLAERLDVVSLSFLVDELVVRRGGVAANIAYGLGLLGLRPVLLGGVGADFGDYRAWLERHGVDCSHVHVSRSRHTARFVCTTDRNQCQIASFYPGAMAESGAVRLSDIGEPFDLVLIGADEPATMLARADECRKLGIPFAVDPSQQLARFDGADIMAFIDGARYLLTNEYEGALLEAKTGCTAAQLQARVEVRVTTLADRGVHVATRHERFTVPAAATARVVDPTGVGDGFRAGFFAGVLHGRSLRESARLGCLVAARVIESAGSQEYTLD</sequence>
<comment type="caution">
    <text evidence="5">The sequence shown here is derived from an EMBL/GenBank/DDBJ whole genome shotgun (WGS) entry which is preliminary data.</text>
</comment>
<dbReference type="PROSITE" id="PS00583">
    <property type="entry name" value="PFKB_KINASES_1"/>
    <property type="match status" value="1"/>
</dbReference>
<evidence type="ECO:0000313" key="5">
    <source>
        <dbReference type="EMBL" id="GLL03497.1"/>
    </source>
</evidence>
<gene>
    <name evidence="5" type="ORF">GCM10017581_052430</name>
</gene>
<proteinExistence type="inferred from homology"/>
<dbReference type="CDD" id="cd01942">
    <property type="entry name" value="ribokinase_group_A"/>
    <property type="match status" value="1"/>
</dbReference>
<evidence type="ECO:0000313" key="6">
    <source>
        <dbReference type="Proteomes" id="UP001143480"/>
    </source>
</evidence>
<dbReference type="AlphaFoldDB" id="A0A9W6KJZ5"/>
<dbReference type="Gene3D" id="3.40.1190.20">
    <property type="match status" value="1"/>
</dbReference>
<reference evidence="5" key="1">
    <citation type="journal article" date="2014" name="Int. J. Syst. Evol. Microbiol.">
        <title>Complete genome sequence of Corynebacterium casei LMG S-19264T (=DSM 44701T), isolated from a smear-ripened cheese.</title>
        <authorList>
            <consortium name="US DOE Joint Genome Institute (JGI-PGF)"/>
            <person name="Walter F."/>
            <person name="Albersmeier A."/>
            <person name="Kalinowski J."/>
            <person name="Ruckert C."/>
        </authorList>
    </citation>
    <scope>NUCLEOTIDE SEQUENCE</scope>
    <source>
        <strain evidence="5">VKM Ac-1321</strain>
    </source>
</reference>
<dbReference type="InterPro" id="IPR050306">
    <property type="entry name" value="PfkB_Carbo_kinase"/>
</dbReference>